<evidence type="ECO:0000256" key="1">
    <source>
        <dbReference type="ARBA" id="ARBA00004442"/>
    </source>
</evidence>
<feature type="domain" description="SusD-like N-terminal" evidence="8">
    <location>
        <begin position="77"/>
        <end position="218"/>
    </location>
</feature>
<name>A0A076IRV2_9BACT</name>
<dbReference type="Pfam" id="PF14322">
    <property type="entry name" value="SusD-like_3"/>
    <property type="match status" value="1"/>
</dbReference>
<evidence type="ECO:0000256" key="5">
    <source>
        <dbReference type="ARBA" id="ARBA00023237"/>
    </source>
</evidence>
<feature type="signal peptide" evidence="6">
    <location>
        <begin position="1"/>
        <end position="21"/>
    </location>
</feature>
<reference evidence="11" key="3">
    <citation type="journal article" date="2023" name="Nat. Commun.">
        <title>Identification of a novel Human Milk Oligosaccharides utilization cluster in the infant gut commensal Bacteroides dorei.</title>
        <authorList>
            <person name="Kijner S."/>
            <person name="Ennis D."/>
            <person name="Shmorak S."/>
            <person name="Florentin A."/>
            <person name="Yassour M."/>
        </authorList>
    </citation>
    <scope>NUCLEOTIDE SEQUENCE</scope>
    <source>
        <strain evidence="11">2</strain>
    </source>
</reference>
<evidence type="ECO:0000259" key="8">
    <source>
        <dbReference type="Pfam" id="PF14322"/>
    </source>
</evidence>
<dbReference type="Pfam" id="PF07980">
    <property type="entry name" value="SusD_RagB"/>
    <property type="match status" value="1"/>
</dbReference>
<dbReference type="KEGG" id="bdo:EL88_09210"/>
<keyword evidence="5" id="KW-0998">Cell outer membrane</keyword>
<dbReference type="InterPro" id="IPR033985">
    <property type="entry name" value="SusD-like_N"/>
</dbReference>
<evidence type="ECO:0000313" key="11">
    <source>
        <dbReference type="EMBL" id="WHX08519.1"/>
    </source>
</evidence>
<evidence type="ECO:0000259" key="7">
    <source>
        <dbReference type="Pfam" id="PF07980"/>
    </source>
</evidence>
<feature type="chain" id="PRO_5014216552" evidence="6">
    <location>
        <begin position="22"/>
        <end position="541"/>
    </location>
</feature>
<dbReference type="RefSeq" id="WP_007842817.1">
    <property type="nucleotide sequence ID" value="NZ_BQOA01000001.1"/>
</dbReference>
<dbReference type="EMBL" id="VVZB01000014">
    <property type="protein sequence ID" value="KAA5380190.1"/>
    <property type="molecule type" value="Genomic_DNA"/>
</dbReference>
<dbReference type="AlphaFoldDB" id="A0A076IRV2"/>
<feature type="domain" description="RagB/SusD" evidence="7">
    <location>
        <begin position="280"/>
        <end position="507"/>
    </location>
</feature>
<evidence type="ECO:0000313" key="10">
    <source>
        <dbReference type="EMBL" id="KAA5380190.1"/>
    </source>
</evidence>
<sequence>MKKIYDIVSMAILLFCTAACSDSYLELSPESSVSDEVIFENADAAQYAVNGLGRIMSTQYLDTQGYNGEGTVYAYQGEYPGDVIQKGSYTGWQNLAKGNYFTSSTNSNIHVTWYYYYKLIRNANQILDNCKTGLANVAEQRKWDYIKAQALVYRAYSYTMLSQLYSRRWTDADGLQRGLVLRTTVNNDEMPCSTMAETFELIYHDLDEAISLFTSCGYDRPVDVDKRWMANLDVAHAVYSRAALIRNDWQTVITHSQEARRNYSIMTPDEYKAGFNTANQEWIWEVFEDDTQPVHYYSFYNYMSASCLGSASRTYPPCISKQIVDPIDPADKRLAIYAIPTPEEVGDVSKVSGSGKVTKGDFYNRVKKEFAGRIYSTTTIFYYLSTKFIVKSGTGDGCIPIFRAAEMMYNEAEAQYRLGNEQAVRALLEQTVKPYNADYTCTKSGDSLWEELKAYRKFDLCNEGHSWFDLKRWGDPMVRKTWAEGGSWATYFAEKNTTTGGNYGPADKNAWTAVIPTMETNYNSLVSNVEKIKSDGTWDRN</sequence>
<keyword evidence="4" id="KW-0472">Membrane</keyword>
<comment type="similarity">
    <text evidence="2">Belongs to the SusD family.</text>
</comment>
<dbReference type="EMBL" id="BQOB01000001">
    <property type="protein sequence ID" value="GKH82703.1"/>
    <property type="molecule type" value="Genomic_DNA"/>
</dbReference>
<dbReference type="Proteomes" id="UP001055104">
    <property type="component" value="Unassembled WGS sequence"/>
</dbReference>
<dbReference type="SUPFAM" id="SSF48452">
    <property type="entry name" value="TPR-like"/>
    <property type="match status" value="1"/>
</dbReference>
<evidence type="ECO:0000256" key="3">
    <source>
        <dbReference type="ARBA" id="ARBA00022729"/>
    </source>
</evidence>
<organism evidence="10 12">
    <name type="scientific">Phocaeicola dorei</name>
    <dbReference type="NCBI Taxonomy" id="357276"/>
    <lineage>
        <taxon>Bacteria</taxon>
        <taxon>Pseudomonadati</taxon>
        <taxon>Bacteroidota</taxon>
        <taxon>Bacteroidia</taxon>
        <taxon>Bacteroidales</taxon>
        <taxon>Bacteroidaceae</taxon>
        <taxon>Phocaeicola</taxon>
    </lineage>
</organism>
<proteinExistence type="inferred from homology"/>
<accession>A0A076IRV2</accession>
<dbReference type="Proteomes" id="UP000347681">
    <property type="component" value="Unassembled WGS sequence"/>
</dbReference>
<protein>
    <submittedName>
        <fullName evidence="10">RagB/SusD family nutrient uptake outer membrane protein</fullName>
    </submittedName>
</protein>
<dbReference type="Gene3D" id="1.25.40.390">
    <property type="match status" value="1"/>
</dbReference>
<reference evidence="9" key="2">
    <citation type="submission" date="2022-01" db="EMBL/GenBank/DDBJ databases">
        <title>Novel bile acid biosynthetic pathways are enriched in the microbiome of centenarians.</title>
        <authorList>
            <person name="Sato Y."/>
            <person name="Atarashi K."/>
            <person name="Plichta R.D."/>
            <person name="Arai Y."/>
            <person name="Sasajima S."/>
            <person name="Kearney M.S."/>
            <person name="Suda W."/>
            <person name="Takeshita K."/>
            <person name="Sasaki T."/>
            <person name="Okamoto S."/>
            <person name="Skelly N.A."/>
            <person name="Okamura Y."/>
            <person name="Vlamakis H."/>
            <person name="Li Y."/>
            <person name="Tanoue T."/>
            <person name="Takei H."/>
            <person name="Nittono H."/>
            <person name="Narushima S."/>
            <person name="Irie J."/>
            <person name="Itoh H."/>
            <person name="Moriya K."/>
            <person name="Sugiura Y."/>
            <person name="Suematsu M."/>
            <person name="Moritoki N."/>
            <person name="Shibata S."/>
            <person name="Littman R.D."/>
            <person name="Fischbach A.M."/>
            <person name="Uwamino Y."/>
            <person name="Inoue T."/>
            <person name="Honda A."/>
            <person name="Hattori M."/>
            <person name="Murai T."/>
            <person name="Xavier J.R."/>
            <person name="Hirose N."/>
            <person name="Honda K."/>
        </authorList>
    </citation>
    <scope>NUCLEOTIDE SEQUENCE</scope>
    <source>
        <strain evidence="9">CE91-St7</strain>
    </source>
</reference>
<dbReference type="InterPro" id="IPR012944">
    <property type="entry name" value="SusD_RagB_dom"/>
</dbReference>
<keyword evidence="3 6" id="KW-0732">Signal</keyword>
<dbReference type="GO" id="GO:0009279">
    <property type="term" value="C:cell outer membrane"/>
    <property type="evidence" value="ECO:0007669"/>
    <property type="project" value="UniProtKB-SubCell"/>
</dbReference>
<dbReference type="InterPro" id="IPR011990">
    <property type="entry name" value="TPR-like_helical_dom_sf"/>
</dbReference>
<dbReference type="EMBL" id="CP126056">
    <property type="protein sequence ID" value="WHX08519.1"/>
    <property type="molecule type" value="Genomic_DNA"/>
</dbReference>
<evidence type="ECO:0000256" key="6">
    <source>
        <dbReference type="SAM" id="SignalP"/>
    </source>
</evidence>
<gene>
    <name evidence="9" type="ORF">CE91St7_35870</name>
    <name evidence="10" type="ORF">F2Y61_18615</name>
    <name evidence="11" type="ORF">QNN11_13435</name>
</gene>
<comment type="subcellular location">
    <subcellularLocation>
        <location evidence="1">Cell outer membrane</location>
    </subcellularLocation>
</comment>
<evidence type="ECO:0000313" key="9">
    <source>
        <dbReference type="EMBL" id="GKH82703.1"/>
    </source>
</evidence>
<dbReference type="eggNOG" id="COG1834">
    <property type="taxonomic scope" value="Bacteria"/>
</dbReference>
<reference evidence="10 12" key="1">
    <citation type="journal article" date="2019" name="Nat. Med.">
        <title>A library of human gut bacterial isolates paired with longitudinal multiomics data enables mechanistic microbiome research.</title>
        <authorList>
            <person name="Poyet M."/>
            <person name="Groussin M."/>
            <person name="Gibbons S.M."/>
            <person name="Avila-Pacheco J."/>
            <person name="Jiang X."/>
            <person name="Kearney S.M."/>
            <person name="Perrotta A.R."/>
            <person name="Berdy B."/>
            <person name="Zhao S."/>
            <person name="Lieberman T.D."/>
            <person name="Swanson P.K."/>
            <person name="Smith M."/>
            <person name="Roesemann S."/>
            <person name="Alexander J.E."/>
            <person name="Rich S.A."/>
            <person name="Livny J."/>
            <person name="Vlamakis H."/>
            <person name="Clish C."/>
            <person name="Bullock K."/>
            <person name="Deik A."/>
            <person name="Scott J."/>
            <person name="Pierce K.A."/>
            <person name="Xavier R.J."/>
            <person name="Alm E.J."/>
        </authorList>
    </citation>
    <scope>NUCLEOTIDE SEQUENCE [LARGE SCALE GENOMIC DNA]</scope>
    <source>
        <strain evidence="10 12">BIOML-A5</strain>
    </source>
</reference>
<evidence type="ECO:0000256" key="4">
    <source>
        <dbReference type="ARBA" id="ARBA00023136"/>
    </source>
</evidence>
<dbReference type="Proteomes" id="UP001177934">
    <property type="component" value="Chromosome"/>
</dbReference>
<evidence type="ECO:0000256" key="2">
    <source>
        <dbReference type="ARBA" id="ARBA00006275"/>
    </source>
</evidence>
<evidence type="ECO:0000313" key="12">
    <source>
        <dbReference type="Proteomes" id="UP000347681"/>
    </source>
</evidence>